<keyword evidence="1" id="KW-1133">Transmembrane helix</keyword>
<keyword evidence="1" id="KW-0472">Membrane</keyword>
<dbReference type="Proteomes" id="UP000255103">
    <property type="component" value="Unassembled WGS sequence"/>
</dbReference>
<organism evidence="2 5">
    <name type="scientific">Helicobacter cinaedi</name>
    <dbReference type="NCBI Taxonomy" id="213"/>
    <lineage>
        <taxon>Bacteria</taxon>
        <taxon>Pseudomonadati</taxon>
        <taxon>Campylobacterota</taxon>
        <taxon>Epsilonproteobacteria</taxon>
        <taxon>Campylobacterales</taxon>
        <taxon>Helicobacteraceae</taxon>
        <taxon>Helicobacter</taxon>
    </lineage>
</organism>
<dbReference type="Proteomes" id="UP000255335">
    <property type="component" value="Unassembled WGS sequence"/>
</dbReference>
<feature type="transmembrane region" description="Helical" evidence="1">
    <location>
        <begin position="39"/>
        <end position="60"/>
    </location>
</feature>
<name>A0A377JPP4_9HELI</name>
<reference evidence="4 5" key="1">
    <citation type="submission" date="2018-06" db="EMBL/GenBank/DDBJ databases">
        <authorList>
            <consortium name="Pathogen Informatics"/>
            <person name="Doyle S."/>
        </authorList>
    </citation>
    <scope>NUCLEOTIDE SEQUENCE [LARGE SCALE GENOMIC DNA]</scope>
    <source>
        <strain evidence="3 4">NCTC12219</strain>
        <strain evidence="2 5">NCTC12221</strain>
    </source>
</reference>
<evidence type="ECO:0000313" key="5">
    <source>
        <dbReference type="Proteomes" id="UP000255335"/>
    </source>
</evidence>
<dbReference type="EMBL" id="UGHZ01000001">
    <property type="protein sequence ID" value="STP09584.1"/>
    <property type="molecule type" value="Genomic_DNA"/>
</dbReference>
<evidence type="ECO:0000313" key="3">
    <source>
        <dbReference type="EMBL" id="STP10826.1"/>
    </source>
</evidence>
<gene>
    <name evidence="3" type="ORF">NCTC12219_00706</name>
    <name evidence="2" type="ORF">NCTC12221_01030</name>
</gene>
<dbReference type="AlphaFoldDB" id="A0A377JPP4"/>
<proteinExistence type="predicted"/>
<keyword evidence="1" id="KW-0812">Transmembrane</keyword>
<feature type="transmembrane region" description="Helical" evidence="1">
    <location>
        <begin position="7"/>
        <end position="27"/>
    </location>
</feature>
<dbReference type="RefSeq" id="WP_034586168.1">
    <property type="nucleotide sequence ID" value="NZ_UGHX01000001.1"/>
</dbReference>
<evidence type="ECO:0000313" key="4">
    <source>
        <dbReference type="Proteomes" id="UP000255103"/>
    </source>
</evidence>
<protein>
    <submittedName>
        <fullName evidence="2">Uncharacterized protein</fullName>
    </submittedName>
</protein>
<accession>A0A377JPP4</accession>
<evidence type="ECO:0000256" key="1">
    <source>
        <dbReference type="SAM" id="Phobius"/>
    </source>
</evidence>
<evidence type="ECO:0000313" key="2">
    <source>
        <dbReference type="EMBL" id="STP09584.1"/>
    </source>
</evidence>
<sequence>MEVLIDVCIGIFCALQWLVYLIFGFKAPPHTSKTFQKHFYTLRLALPLRLLVIFLLYIVLIKPFM</sequence>
<dbReference type="EMBL" id="UGHX01000001">
    <property type="protein sequence ID" value="STP10826.1"/>
    <property type="molecule type" value="Genomic_DNA"/>
</dbReference>